<dbReference type="InterPro" id="IPR000835">
    <property type="entry name" value="HTH_MarR-typ"/>
</dbReference>
<evidence type="ECO:0000313" key="3">
    <source>
        <dbReference type="Proteomes" id="UP000176005"/>
    </source>
</evidence>
<dbReference type="PROSITE" id="PS50995">
    <property type="entry name" value="HTH_MARR_2"/>
    <property type="match status" value="1"/>
</dbReference>
<dbReference type="SUPFAM" id="SSF46785">
    <property type="entry name" value="Winged helix' DNA-binding domain"/>
    <property type="match status" value="1"/>
</dbReference>
<dbReference type="AlphaFoldDB" id="A0A1E7KXI1"/>
<dbReference type="PANTHER" id="PTHR33164">
    <property type="entry name" value="TRANSCRIPTIONAL REGULATOR, MARR FAMILY"/>
    <property type="match status" value="1"/>
</dbReference>
<dbReference type="InterPro" id="IPR036390">
    <property type="entry name" value="WH_DNA-bd_sf"/>
</dbReference>
<dbReference type="GO" id="GO:0006950">
    <property type="term" value="P:response to stress"/>
    <property type="evidence" value="ECO:0007669"/>
    <property type="project" value="TreeGrafter"/>
</dbReference>
<dbReference type="InterPro" id="IPR039422">
    <property type="entry name" value="MarR/SlyA-like"/>
</dbReference>
<dbReference type="RefSeq" id="WP_070019318.1">
    <property type="nucleotide sequence ID" value="NZ_LJGW01000410.1"/>
</dbReference>
<accession>A0A1E7KXI1</accession>
<dbReference type="SMART" id="SM00347">
    <property type="entry name" value="HTH_MARR"/>
    <property type="match status" value="1"/>
</dbReference>
<dbReference type="Pfam" id="PF12802">
    <property type="entry name" value="MarR_2"/>
    <property type="match status" value="1"/>
</dbReference>
<gene>
    <name evidence="2" type="ORF">AN218_25565</name>
</gene>
<dbReference type="GO" id="GO:0003700">
    <property type="term" value="F:DNA-binding transcription factor activity"/>
    <property type="evidence" value="ECO:0007669"/>
    <property type="project" value="InterPro"/>
</dbReference>
<dbReference type="EMBL" id="LJGW01000410">
    <property type="protein sequence ID" value="OEV08647.1"/>
    <property type="molecule type" value="Genomic_DNA"/>
</dbReference>
<name>A0A1E7KXI1_9ACTN</name>
<dbReference type="PANTHER" id="PTHR33164:SF99">
    <property type="entry name" value="MARR FAMILY REGULATORY PROTEIN"/>
    <property type="match status" value="1"/>
</dbReference>
<keyword evidence="3" id="KW-1185">Reference proteome</keyword>
<dbReference type="Gene3D" id="1.10.10.10">
    <property type="entry name" value="Winged helix-like DNA-binding domain superfamily/Winged helix DNA-binding domain"/>
    <property type="match status" value="1"/>
</dbReference>
<proteinExistence type="predicted"/>
<organism evidence="2 3">
    <name type="scientific">Streptomyces nanshensis</name>
    <dbReference type="NCBI Taxonomy" id="518642"/>
    <lineage>
        <taxon>Bacteria</taxon>
        <taxon>Bacillati</taxon>
        <taxon>Actinomycetota</taxon>
        <taxon>Actinomycetes</taxon>
        <taxon>Kitasatosporales</taxon>
        <taxon>Streptomycetaceae</taxon>
        <taxon>Streptomyces</taxon>
    </lineage>
</organism>
<evidence type="ECO:0000313" key="2">
    <source>
        <dbReference type="EMBL" id="OEV08647.1"/>
    </source>
</evidence>
<dbReference type="Proteomes" id="UP000176005">
    <property type="component" value="Unassembled WGS sequence"/>
</dbReference>
<feature type="domain" description="HTH marR-type" evidence="1">
    <location>
        <begin position="11"/>
        <end position="147"/>
    </location>
</feature>
<comment type="caution">
    <text evidence="2">The sequence shown here is derived from an EMBL/GenBank/DDBJ whole genome shotgun (WGS) entry which is preliminary data.</text>
</comment>
<sequence>MTEPRWLDEREMAAWQSFLRAGSRIGRHLERQLKEESGLSHQQYEILVRLADAPDGELRMTELAAHLVTSKSGLTYQIGRLERRGLVRRRTCESDVRGVHARLTADGGRALRAAAPGHVAAVREALIDVLDRGELDQLAESLGRVARRLEEGEAHTGTDNTPRR</sequence>
<reference evidence="2 3" key="1">
    <citation type="journal article" date="2016" name="Front. Microbiol.">
        <title>Comparative Genomics Analysis of Streptomyces Species Reveals Their Adaptation to the Marine Environment and Their Diversity at the Genomic Level.</title>
        <authorList>
            <person name="Tian X."/>
            <person name="Zhang Z."/>
            <person name="Yang T."/>
            <person name="Chen M."/>
            <person name="Li J."/>
            <person name="Chen F."/>
            <person name="Yang J."/>
            <person name="Li W."/>
            <person name="Zhang B."/>
            <person name="Zhang Z."/>
            <person name="Wu J."/>
            <person name="Zhang C."/>
            <person name="Long L."/>
            <person name="Xiao J."/>
        </authorList>
    </citation>
    <scope>NUCLEOTIDE SEQUENCE [LARGE SCALE GENOMIC DNA]</scope>
    <source>
        <strain evidence="2 3">SCSIO 10429</strain>
    </source>
</reference>
<evidence type="ECO:0000259" key="1">
    <source>
        <dbReference type="PROSITE" id="PS50995"/>
    </source>
</evidence>
<dbReference type="PATRIC" id="fig|518642.10.peg.5860"/>
<protein>
    <submittedName>
        <fullName evidence="2">MarR family transcriptional regulator</fullName>
    </submittedName>
</protein>
<dbReference type="InterPro" id="IPR036388">
    <property type="entry name" value="WH-like_DNA-bd_sf"/>
</dbReference>